<keyword evidence="6 8" id="KW-1133">Transmembrane helix</keyword>
<dbReference type="GO" id="GO:0008982">
    <property type="term" value="F:protein-N(PI)-phosphohistidine-sugar phosphotransferase activity"/>
    <property type="evidence" value="ECO:0007669"/>
    <property type="project" value="InterPro"/>
</dbReference>
<evidence type="ECO:0000313" key="11">
    <source>
        <dbReference type="Proteomes" id="UP000013085"/>
    </source>
</evidence>
<dbReference type="GO" id="GO:0009401">
    <property type="term" value="P:phosphoenolpyruvate-dependent sugar phosphotransferase system"/>
    <property type="evidence" value="ECO:0007669"/>
    <property type="project" value="InterPro"/>
</dbReference>
<keyword evidence="4" id="KW-0762">Sugar transport</keyword>
<comment type="subcellular location">
    <subcellularLocation>
        <location evidence="1">Cell membrane</location>
        <topology evidence="1">Multi-pass membrane protein</topology>
    </subcellularLocation>
</comment>
<feature type="transmembrane region" description="Helical" evidence="8">
    <location>
        <begin position="89"/>
        <end position="120"/>
    </location>
</feature>
<feature type="transmembrane region" description="Helical" evidence="8">
    <location>
        <begin position="300"/>
        <end position="324"/>
    </location>
</feature>
<dbReference type="GO" id="GO:0005886">
    <property type="term" value="C:plasma membrane"/>
    <property type="evidence" value="ECO:0007669"/>
    <property type="project" value="UniProtKB-SubCell"/>
</dbReference>
<evidence type="ECO:0000313" key="10">
    <source>
        <dbReference type="EMBL" id="ENZ11607.1"/>
    </source>
</evidence>
<evidence type="ECO:0000256" key="3">
    <source>
        <dbReference type="ARBA" id="ARBA00022475"/>
    </source>
</evidence>
<gene>
    <name evidence="10" type="ORF">HMPREF1090_03962</name>
</gene>
<evidence type="ECO:0000259" key="9">
    <source>
        <dbReference type="Pfam" id="PF13303"/>
    </source>
</evidence>
<feature type="transmembrane region" description="Helical" evidence="8">
    <location>
        <begin position="172"/>
        <end position="191"/>
    </location>
</feature>
<keyword evidence="2" id="KW-0813">Transport</keyword>
<feature type="transmembrane region" description="Helical" evidence="8">
    <location>
        <begin position="261"/>
        <end position="280"/>
    </location>
</feature>
<feature type="domain" description="Phosphotransferase system EIIC" evidence="9">
    <location>
        <begin position="29"/>
        <end position="330"/>
    </location>
</feature>
<keyword evidence="5 8" id="KW-0812">Transmembrane</keyword>
<keyword evidence="3" id="KW-1003">Cell membrane</keyword>
<feature type="transmembrane region" description="Helical" evidence="8">
    <location>
        <begin position="61"/>
        <end position="82"/>
    </location>
</feature>
<evidence type="ECO:0000256" key="2">
    <source>
        <dbReference type="ARBA" id="ARBA00022448"/>
    </source>
</evidence>
<feature type="transmembrane region" description="Helical" evidence="8">
    <location>
        <begin position="132"/>
        <end position="152"/>
    </location>
</feature>
<evidence type="ECO:0000256" key="6">
    <source>
        <dbReference type="ARBA" id="ARBA00022989"/>
    </source>
</evidence>
<evidence type="ECO:0000256" key="4">
    <source>
        <dbReference type="ARBA" id="ARBA00022597"/>
    </source>
</evidence>
<keyword evidence="7 8" id="KW-0472">Membrane</keyword>
<dbReference type="EMBL" id="AGYR01000042">
    <property type="protein sequence ID" value="ENZ11607.1"/>
    <property type="molecule type" value="Genomic_DNA"/>
</dbReference>
<evidence type="ECO:0000256" key="8">
    <source>
        <dbReference type="SAM" id="Phobius"/>
    </source>
</evidence>
<dbReference type="Pfam" id="PF13303">
    <property type="entry name" value="PTS_EIIC_2"/>
    <property type="match status" value="1"/>
</dbReference>
<accession>A0A0E2H784</accession>
<dbReference type="Proteomes" id="UP000013085">
    <property type="component" value="Unassembled WGS sequence"/>
</dbReference>
<dbReference type="PANTHER" id="PTHR40063">
    <property type="entry name" value="MEMBRANE PROTEIN-RELATED"/>
    <property type="match status" value="1"/>
</dbReference>
<dbReference type="PANTHER" id="PTHR40063:SF1">
    <property type="entry name" value="MEMBRANE PROTEIN"/>
    <property type="match status" value="1"/>
</dbReference>
<dbReference type="InterPro" id="IPR003352">
    <property type="entry name" value="PTS_EIIC"/>
</dbReference>
<organism evidence="10 11">
    <name type="scientific">[Clostridium] clostridioforme 90A8</name>
    <dbReference type="NCBI Taxonomy" id="999408"/>
    <lineage>
        <taxon>Bacteria</taxon>
        <taxon>Bacillati</taxon>
        <taxon>Bacillota</taxon>
        <taxon>Clostridia</taxon>
        <taxon>Lachnospirales</taxon>
        <taxon>Lachnospiraceae</taxon>
        <taxon>Enterocloster</taxon>
    </lineage>
</organism>
<dbReference type="PATRIC" id="fig|999408.3.peg.4235"/>
<name>A0A0E2H784_9FIRM</name>
<feature type="transmembrane region" description="Helical" evidence="8">
    <location>
        <begin position="197"/>
        <end position="218"/>
    </location>
</feature>
<dbReference type="HOGENOM" id="CLU_069616_0_0_9"/>
<comment type="caution">
    <text evidence="10">The sequence shown here is derived from an EMBL/GenBank/DDBJ whole genome shotgun (WGS) entry which is preliminary data.</text>
</comment>
<reference evidence="10 11" key="1">
    <citation type="submission" date="2013-01" db="EMBL/GenBank/DDBJ databases">
        <title>The Genome Sequence of Clostridium clostridioforme 90A8.</title>
        <authorList>
            <consortium name="The Broad Institute Genome Sequencing Platform"/>
            <person name="Earl A."/>
            <person name="Ward D."/>
            <person name="Feldgarden M."/>
            <person name="Gevers D."/>
            <person name="Courvalin P."/>
            <person name="Lambert T."/>
            <person name="Walker B."/>
            <person name="Young S.K."/>
            <person name="Zeng Q."/>
            <person name="Gargeya S."/>
            <person name="Fitzgerald M."/>
            <person name="Haas B."/>
            <person name="Abouelleil A."/>
            <person name="Alvarado L."/>
            <person name="Arachchi H.M."/>
            <person name="Berlin A.M."/>
            <person name="Chapman S.B."/>
            <person name="Dewar J."/>
            <person name="Goldberg J."/>
            <person name="Griggs A."/>
            <person name="Gujja S."/>
            <person name="Hansen M."/>
            <person name="Howarth C."/>
            <person name="Imamovic A."/>
            <person name="Larimer J."/>
            <person name="McCowan C."/>
            <person name="Murphy C."/>
            <person name="Neiman D."/>
            <person name="Pearson M."/>
            <person name="Priest M."/>
            <person name="Roberts A."/>
            <person name="Saif S."/>
            <person name="Shea T."/>
            <person name="Sisk P."/>
            <person name="Sykes S."/>
            <person name="Wortman J."/>
            <person name="Nusbaum C."/>
            <person name="Birren B."/>
        </authorList>
    </citation>
    <scope>NUCLEOTIDE SEQUENCE [LARGE SCALE GENOMIC DNA]</scope>
    <source>
        <strain evidence="10 11">90A8</strain>
    </source>
</reference>
<evidence type="ECO:0000256" key="1">
    <source>
        <dbReference type="ARBA" id="ARBA00004651"/>
    </source>
</evidence>
<proteinExistence type="predicted"/>
<protein>
    <submittedName>
        <fullName evidence="10">Perfringolysin O regulator protein</fullName>
    </submittedName>
</protein>
<evidence type="ECO:0000256" key="5">
    <source>
        <dbReference type="ARBA" id="ARBA00022692"/>
    </source>
</evidence>
<dbReference type="RefSeq" id="WP_002593913.1">
    <property type="nucleotide sequence ID" value="NZ_KB850981.1"/>
</dbReference>
<evidence type="ECO:0000256" key="7">
    <source>
        <dbReference type="ARBA" id="ARBA00023136"/>
    </source>
</evidence>
<dbReference type="AlphaFoldDB" id="A0A0E2H784"/>
<sequence>MTIITGLGLLLLTLAAFSLFSMKAPKGSAAMSGMANAAVATFLVEAVHRYISGDLLHLAFLGETGTISGNMGGVAAAIMVLIGMGVNPVFAVVAGVALGGYGILPGFIAGYAIGFIAPFIEKHLPPGLDSVLGALLIAPIARFIAFLVDPAVNAALAHIGGMITAATEQSPILMGLLLGGVIKMICTSPLSSMALTAMLGLTGLPMGIAAIACFGGSFTNGAIFKMLHFGDNSNVAAVMMEPLTQAHIITKHPIPIYCSNFFGGGFSGVAAAFLGIINNAPGTASPIPGLLAPFAFNPPLKVLMALLLAAISGTLAGIVGAIVFKKKYDMKPELSVINSFEE</sequence>